<accession>A0A8T0EZP2</accession>
<comment type="caution">
    <text evidence="1">The sequence shown here is derived from an EMBL/GenBank/DDBJ whole genome shotgun (WGS) entry which is preliminary data.</text>
</comment>
<dbReference type="Proteomes" id="UP000807504">
    <property type="component" value="Unassembled WGS sequence"/>
</dbReference>
<dbReference type="Gene3D" id="3.30.420.10">
    <property type="entry name" value="Ribonuclease H-like superfamily/Ribonuclease H"/>
    <property type="match status" value="1"/>
</dbReference>
<dbReference type="InterPro" id="IPR036397">
    <property type="entry name" value="RNaseH_sf"/>
</dbReference>
<dbReference type="PANTHER" id="PTHR47326">
    <property type="entry name" value="TRANSPOSABLE ELEMENT TC3 TRANSPOSASE-LIKE PROTEIN"/>
    <property type="match status" value="1"/>
</dbReference>
<reference evidence="1" key="1">
    <citation type="journal article" date="2020" name="bioRxiv">
        <title>Chromosome-level reference genome of the European wasp spider Argiope bruennichi: a resource for studies on range expansion and evolutionary adaptation.</title>
        <authorList>
            <person name="Sheffer M.M."/>
            <person name="Hoppe A."/>
            <person name="Krehenwinkel H."/>
            <person name="Uhl G."/>
            <person name="Kuss A.W."/>
            <person name="Jensen L."/>
            <person name="Jensen C."/>
            <person name="Gillespie R.G."/>
            <person name="Hoff K.J."/>
            <person name="Prost S."/>
        </authorList>
    </citation>
    <scope>NUCLEOTIDE SEQUENCE</scope>
</reference>
<evidence type="ECO:0000313" key="1">
    <source>
        <dbReference type="EMBL" id="KAF8784336.1"/>
    </source>
</evidence>
<dbReference type="GO" id="GO:0003676">
    <property type="term" value="F:nucleic acid binding"/>
    <property type="evidence" value="ECO:0007669"/>
    <property type="project" value="InterPro"/>
</dbReference>
<keyword evidence="2" id="KW-1185">Reference proteome</keyword>
<organism evidence="1 2">
    <name type="scientific">Argiope bruennichi</name>
    <name type="common">Wasp spider</name>
    <name type="synonym">Aranea bruennichi</name>
    <dbReference type="NCBI Taxonomy" id="94029"/>
    <lineage>
        <taxon>Eukaryota</taxon>
        <taxon>Metazoa</taxon>
        <taxon>Ecdysozoa</taxon>
        <taxon>Arthropoda</taxon>
        <taxon>Chelicerata</taxon>
        <taxon>Arachnida</taxon>
        <taxon>Araneae</taxon>
        <taxon>Araneomorphae</taxon>
        <taxon>Entelegynae</taxon>
        <taxon>Araneoidea</taxon>
        <taxon>Araneidae</taxon>
        <taxon>Argiope</taxon>
    </lineage>
</organism>
<name>A0A8T0EZP2_ARGBR</name>
<reference evidence="1" key="2">
    <citation type="submission" date="2020-06" db="EMBL/GenBank/DDBJ databases">
        <authorList>
            <person name="Sheffer M."/>
        </authorList>
    </citation>
    <scope>NUCLEOTIDE SEQUENCE</scope>
</reference>
<dbReference type="PANTHER" id="PTHR47326:SF1">
    <property type="entry name" value="HTH PSQ-TYPE DOMAIN-CONTAINING PROTEIN"/>
    <property type="match status" value="1"/>
</dbReference>
<sequence length="118" mass="13687">MWYEHDGSADQSIIVVRDCLNRTFGTQWIGRSIDPTGWIAWSTRSPDLSSMDLFLCWVMKDHVYKTPVDSEMDLVARIETTAGISRDMPDIFENVRWSIQRRSESCVRVSSSNFKHLL</sequence>
<gene>
    <name evidence="1" type="ORF">HNY73_010026</name>
</gene>
<dbReference type="AlphaFoldDB" id="A0A8T0EZP2"/>
<protein>
    <submittedName>
        <fullName evidence="1">Uncharacterized protein</fullName>
    </submittedName>
</protein>
<proteinExistence type="predicted"/>
<dbReference type="EMBL" id="JABXBU010000030">
    <property type="protein sequence ID" value="KAF8784336.1"/>
    <property type="molecule type" value="Genomic_DNA"/>
</dbReference>
<evidence type="ECO:0000313" key="2">
    <source>
        <dbReference type="Proteomes" id="UP000807504"/>
    </source>
</evidence>